<accession>A0A2N0ZMI6</accession>
<keyword evidence="9" id="KW-1185">Reference proteome</keyword>
<evidence type="ECO:0000256" key="2">
    <source>
        <dbReference type="ARBA" id="ARBA00022475"/>
    </source>
</evidence>
<reference evidence="8 9" key="1">
    <citation type="journal article" date="2010" name="Int. J. Syst. Evol. Microbiol.">
        <title>Bacillus horneckiae sp. nov., isolated from a spacecraft-assembly clean room.</title>
        <authorList>
            <person name="Vaishampayan P."/>
            <person name="Probst A."/>
            <person name="Krishnamurthi S."/>
            <person name="Ghosh S."/>
            <person name="Osman S."/>
            <person name="McDowall A."/>
            <person name="Ruckmani A."/>
            <person name="Mayilraj S."/>
            <person name="Venkateswaran K."/>
        </authorList>
    </citation>
    <scope>NUCLEOTIDE SEQUENCE [LARGE SCALE GENOMIC DNA]</scope>
    <source>
        <strain evidence="9">1PO1SC</strain>
    </source>
</reference>
<dbReference type="InterPro" id="IPR010432">
    <property type="entry name" value="RDD"/>
</dbReference>
<feature type="transmembrane region" description="Helical" evidence="6">
    <location>
        <begin position="131"/>
        <end position="150"/>
    </location>
</feature>
<dbReference type="PANTHER" id="PTHR36115:SF9">
    <property type="entry name" value="LMO1584 PROTEIN"/>
    <property type="match status" value="1"/>
</dbReference>
<feature type="transmembrane region" description="Helical" evidence="6">
    <location>
        <begin position="72"/>
        <end position="93"/>
    </location>
</feature>
<keyword evidence="5 6" id="KW-0472">Membrane</keyword>
<dbReference type="EMBL" id="PISD01000006">
    <property type="protein sequence ID" value="PKG30725.1"/>
    <property type="molecule type" value="Genomic_DNA"/>
</dbReference>
<proteinExistence type="predicted"/>
<evidence type="ECO:0000313" key="8">
    <source>
        <dbReference type="EMBL" id="PKG30725.1"/>
    </source>
</evidence>
<feature type="transmembrane region" description="Helical" evidence="6">
    <location>
        <begin position="43"/>
        <end position="60"/>
    </location>
</feature>
<evidence type="ECO:0000259" key="7">
    <source>
        <dbReference type="Pfam" id="PF06271"/>
    </source>
</evidence>
<gene>
    <name evidence="8" type="ORF">CWS20_01790</name>
</gene>
<dbReference type="PANTHER" id="PTHR36115">
    <property type="entry name" value="PROLINE-RICH ANTIGEN HOMOLOG-RELATED"/>
    <property type="match status" value="1"/>
</dbReference>
<evidence type="ECO:0000256" key="3">
    <source>
        <dbReference type="ARBA" id="ARBA00022692"/>
    </source>
</evidence>
<dbReference type="Proteomes" id="UP000233343">
    <property type="component" value="Unassembled WGS sequence"/>
</dbReference>
<keyword evidence="4 6" id="KW-1133">Transmembrane helix</keyword>
<dbReference type="GO" id="GO:0005886">
    <property type="term" value="C:plasma membrane"/>
    <property type="evidence" value="ECO:0007669"/>
    <property type="project" value="UniProtKB-SubCell"/>
</dbReference>
<comment type="subcellular location">
    <subcellularLocation>
        <location evidence="1">Cell membrane</location>
        <topology evidence="1">Multi-pass membrane protein</topology>
    </subcellularLocation>
</comment>
<evidence type="ECO:0000256" key="6">
    <source>
        <dbReference type="SAM" id="Phobius"/>
    </source>
</evidence>
<comment type="caution">
    <text evidence="8">The sequence shown here is derived from an EMBL/GenBank/DDBJ whole genome shotgun (WGS) entry which is preliminary data.</text>
</comment>
<dbReference type="InterPro" id="IPR051791">
    <property type="entry name" value="Pra-immunoreactive"/>
</dbReference>
<feature type="domain" description="RDD" evidence="7">
    <location>
        <begin position="37"/>
        <end position="162"/>
    </location>
</feature>
<protein>
    <submittedName>
        <fullName evidence="8">RDD family protein</fullName>
    </submittedName>
</protein>
<name>A0A2N0ZMI6_9BACI</name>
<dbReference type="AlphaFoldDB" id="A0A2N0ZMI6"/>
<evidence type="ECO:0000256" key="5">
    <source>
        <dbReference type="ARBA" id="ARBA00023136"/>
    </source>
</evidence>
<keyword evidence="2" id="KW-1003">Cell membrane</keyword>
<evidence type="ECO:0000256" key="4">
    <source>
        <dbReference type="ARBA" id="ARBA00022989"/>
    </source>
</evidence>
<organism evidence="8 9">
    <name type="scientific">Cytobacillus horneckiae</name>
    <dbReference type="NCBI Taxonomy" id="549687"/>
    <lineage>
        <taxon>Bacteria</taxon>
        <taxon>Bacillati</taxon>
        <taxon>Bacillota</taxon>
        <taxon>Bacilli</taxon>
        <taxon>Bacillales</taxon>
        <taxon>Bacillaceae</taxon>
        <taxon>Cytobacillus</taxon>
    </lineage>
</organism>
<keyword evidence="3 6" id="KW-0812">Transmembrane</keyword>
<sequence>MKEKDAELHLEKNVDETEELPSEHIILQNQTSTIRFAGFWMRFWAYLIDIIVIGSIDRIIIKPIFRALDISLHEIAPIAPITVATAITFYLYFVLMTKYFGQTIGKMVFGLRVVDVNGGKLSWSTVIFREWIGRFISGAFFMLVYIVVAFHPKKQGVHDIFADTTVAHEK</sequence>
<evidence type="ECO:0000313" key="9">
    <source>
        <dbReference type="Proteomes" id="UP000233343"/>
    </source>
</evidence>
<dbReference type="Pfam" id="PF06271">
    <property type="entry name" value="RDD"/>
    <property type="match status" value="1"/>
</dbReference>
<evidence type="ECO:0000256" key="1">
    <source>
        <dbReference type="ARBA" id="ARBA00004651"/>
    </source>
</evidence>